<feature type="region of interest" description="Disordered" evidence="2">
    <location>
        <begin position="238"/>
        <end position="317"/>
    </location>
</feature>
<reference evidence="4" key="1">
    <citation type="journal article" date="2023" name="Commun. Biol.">
        <title>Genome analysis of Parmales, the sister group of diatoms, reveals the evolutionary specialization of diatoms from phago-mixotrophs to photoautotrophs.</title>
        <authorList>
            <person name="Ban H."/>
            <person name="Sato S."/>
            <person name="Yoshikawa S."/>
            <person name="Yamada K."/>
            <person name="Nakamura Y."/>
            <person name="Ichinomiya M."/>
            <person name="Sato N."/>
            <person name="Blanc-Mathieu R."/>
            <person name="Endo H."/>
            <person name="Kuwata A."/>
            <person name="Ogata H."/>
        </authorList>
    </citation>
    <scope>NUCLEOTIDE SEQUENCE [LARGE SCALE GENOMIC DNA]</scope>
    <source>
        <strain evidence="4">NIES 3700</strain>
    </source>
</reference>
<comment type="similarity">
    <text evidence="1">Belongs to the SEC8 family.</text>
</comment>
<dbReference type="EMBL" id="BRXW01000291">
    <property type="protein sequence ID" value="GMI17444.1"/>
    <property type="molecule type" value="Genomic_DNA"/>
</dbReference>
<keyword evidence="1" id="KW-0653">Protein transport</keyword>
<dbReference type="GO" id="GO:0090522">
    <property type="term" value="P:vesicle tethering involved in exocytosis"/>
    <property type="evidence" value="ECO:0007669"/>
    <property type="project" value="UniProtKB-UniRule"/>
</dbReference>
<keyword evidence="1" id="KW-0813">Transport</keyword>
<dbReference type="AlphaFoldDB" id="A0A9W7FSI8"/>
<proteinExistence type="inferred from homology"/>
<dbReference type="GO" id="GO:0015031">
    <property type="term" value="P:protein transport"/>
    <property type="evidence" value="ECO:0007669"/>
    <property type="project" value="UniProtKB-KW"/>
</dbReference>
<evidence type="ECO:0000313" key="3">
    <source>
        <dbReference type="EMBL" id="GMI17444.1"/>
    </source>
</evidence>
<comment type="caution">
    <text evidence="3">The sequence shown here is derived from an EMBL/GenBank/DDBJ whole genome shotgun (WGS) entry which is preliminary data.</text>
</comment>
<evidence type="ECO:0000256" key="1">
    <source>
        <dbReference type="RuleBase" id="RU367079"/>
    </source>
</evidence>
<protein>
    <recommendedName>
        <fullName evidence="1">Exocyst complex component Sec8</fullName>
    </recommendedName>
</protein>
<keyword evidence="1" id="KW-0268">Exocytosis</keyword>
<dbReference type="OrthoDB" id="42277at2759"/>
<gene>
    <name evidence="3" type="ORF">TrLO_g855</name>
</gene>
<accession>A0A9W7FSI8</accession>
<dbReference type="Proteomes" id="UP001165122">
    <property type="component" value="Unassembled WGS sequence"/>
</dbReference>
<feature type="compositionally biased region" description="Low complexity" evidence="2">
    <location>
        <begin position="523"/>
        <end position="537"/>
    </location>
</feature>
<organism evidence="3 4">
    <name type="scientific">Triparma laevis f. longispina</name>
    <dbReference type="NCBI Taxonomy" id="1714387"/>
    <lineage>
        <taxon>Eukaryota</taxon>
        <taxon>Sar</taxon>
        <taxon>Stramenopiles</taxon>
        <taxon>Ochrophyta</taxon>
        <taxon>Bolidophyceae</taxon>
        <taxon>Parmales</taxon>
        <taxon>Triparmaceae</taxon>
        <taxon>Triparma</taxon>
    </lineage>
</organism>
<dbReference type="GO" id="GO:0006893">
    <property type="term" value="P:Golgi to plasma membrane transport"/>
    <property type="evidence" value="ECO:0007669"/>
    <property type="project" value="TreeGrafter"/>
</dbReference>
<dbReference type="PANTHER" id="PTHR14146:SF0">
    <property type="entry name" value="EXOCYST COMPLEX COMPONENT 4"/>
    <property type="match status" value="1"/>
</dbReference>
<dbReference type="PANTHER" id="PTHR14146">
    <property type="entry name" value="EXOCYST COMPLEX COMPONENT 4"/>
    <property type="match status" value="1"/>
</dbReference>
<feature type="compositionally biased region" description="Basic residues" evidence="2">
    <location>
        <begin position="244"/>
        <end position="266"/>
    </location>
</feature>
<feature type="compositionally biased region" description="Polar residues" evidence="2">
    <location>
        <begin position="298"/>
        <end position="312"/>
    </location>
</feature>
<feature type="region of interest" description="Disordered" evidence="2">
    <location>
        <begin position="521"/>
        <end position="556"/>
    </location>
</feature>
<evidence type="ECO:0000256" key="2">
    <source>
        <dbReference type="SAM" id="MobiDB-lite"/>
    </source>
</evidence>
<dbReference type="InterPro" id="IPR039682">
    <property type="entry name" value="Sec8/EXOC4"/>
</dbReference>
<dbReference type="GO" id="GO:0000145">
    <property type="term" value="C:exocyst"/>
    <property type="evidence" value="ECO:0007669"/>
    <property type="project" value="UniProtKB-UniRule"/>
</dbReference>
<feature type="compositionally biased region" description="Low complexity" evidence="2">
    <location>
        <begin position="268"/>
        <end position="292"/>
    </location>
</feature>
<keyword evidence="4" id="KW-1185">Reference proteome</keyword>
<dbReference type="GO" id="GO:0006612">
    <property type="term" value="P:protein targeting to membrane"/>
    <property type="evidence" value="ECO:0007669"/>
    <property type="project" value="UniProtKB-UniRule"/>
</dbReference>
<evidence type="ECO:0000313" key="4">
    <source>
        <dbReference type="Proteomes" id="UP001165122"/>
    </source>
</evidence>
<comment type="function">
    <text evidence="1">Component of the exocyst complex involved in the docking of exocytic vesicles with fusion sites on the plasma membrane.</text>
</comment>
<sequence>MESPSPPSDLSSIENQLNTISSEFFEPDPRKFKTLHHVINVLAASEDQDDLQNNDAYIKLKRQHKIVQDGIEVVTEKHYRELNAGVVGLGKVSRQFNDALLKVQRLRRQVKAVQKALVTDLNRENPGSSLNNSQQNSLRELYDKKKECNAVLLILEKLSMLREAPRRYDTLIQSHRLHAALSHLSTSLTMLFSEDVASVQALSKVGEDLMMRKGGAEDLCTDALCDLIFLRTGSLTRNQEKAKLRPRSKTRASKHRRGNSYHRHRTPSSNVSDSDSDSASNASSSDESSAASFMGGSVSLSSNSTTRMNNSAPPLPHDKLLTQYTGRMLPMTFLSSSVSDADEMEVIGGGVKLEYSSTILPTKIIVRSMGMIGRVDDIIRNVMARAENEITSVERQTRLRTLSAIEDSQRPDAPKDLGLHYVRSHLFKLLNNYMDVTRRMGYCLQCILREKQGISEKDQQKINKNILVIVELMQSEIKVFLVCVLGEEVDDSVNESMERRSLLHRQTVSSPAEKKSIFSLNINTDPNKNNPNNTSKDSPIKSRRTRRRSSVGASTSATLVTSMSASQFVSTVLFPSSTPSVRHALPLRKYVARWCDGLALAVKELFPEGAQDIDQGAKEYLDSVIEERLLPLLQSDTVDSVVTSLESPVAFRSPVIGTSLSTTNLLPAVTHACSTLLDKTEPLFEALHRLPVEGEIFTAVLAVLEHVILTFASRAKQRSNELMPQLTSYEMLGKTIDDSSKNLFSVSLERQAAFTQLMGVYFEDYAHTPNTNPDNVGSSLRPPTLGRSVTTEQEMMDEVFEEESEQLKNLFNFDETEYGAKINTTADIQHLADIVALAHSLLILSGKLEDRLKATETAGKIFGKTRNLHFSVNGLRTLGKKLCKVLRVEVHASVIKAMSSISQLDDLFAESAAHAAGNLRIEPVSDLCEYIVRASECIITVGGAGMEHWAFGGVELLFSKLFFRSFKYMTAHRVTLQGIELLQISLKEAENACLGVGVIKEKFTAESFSGATIMLQAFHDNVSADELEELFKNDKTNGVTTVEKGWLLTNKKLTML</sequence>
<name>A0A9W7FSI8_9STRA</name>